<dbReference type="Proteomes" id="UP000602124">
    <property type="component" value="Unassembled WGS sequence"/>
</dbReference>
<dbReference type="Pfam" id="PF05016">
    <property type="entry name" value="ParE_toxin"/>
    <property type="match status" value="1"/>
</dbReference>
<dbReference type="InterPro" id="IPR035093">
    <property type="entry name" value="RelE/ParE_toxin_dom_sf"/>
</dbReference>
<dbReference type="RefSeq" id="WP_198878079.1">
    <property type="nucleotide sequence ID" value="NZ_JAEKMH010000006.1"/>
</dbReference>
<organism evidence="2 3">
    <name type="scientific">Devosia sediminis</name>
    <dbReference type="NCBI Taxonomy" id="2798801"/>
    <lineage>
        <taxon>Bacteria</taxon>
        <taxon>Pseudomonadati</taxon>
        <taxon>Pseudomonadota</taxon>
        <taxon>Alphaproteobacteria</taxon>
        <taxon>Hyphomicrobiales</taxon>
        <taxon>Devosiaceae</taxon>
        <taxon>Devosia</taxon>
    </lineage>
</organism>
<evidence type="ECO:0000313" key="2">
    <source>
        <dbReference type="EMBL" id="MBJ3786878.1"/>
    </source>
</evidence>
<protein>
    <submittedName>
        <fullName evidence="2">Type II toxin-antitoxin system RelE/ParE family toxin</fullName>
    </submittedName>
</protein>
<dbReference type="EMBL" id="JAEKMH010000006">
    <property type="protein sequence ID" value="MBJ3786878.1"/>
    <property type="molecule type" value="Genomic_DNA"/>
</dbReference>
<comment type="caution">
    <text evidence="2">The sequence shown here is derived from an EMBL/GenBank/DDBJ whole genome shotgun (WGS) entry which is preliminary data.</text>
</comment>
<reference evidence="2" key="1">
    <citation type="submission" date="2020-12" db="EMBL/GenBank/DDBJ databases">
        <title>Devosia sp. MSA67 isolated from Mo River.</title>
        <authorList>
            <person name="Ma F."/>
            <person name="Zi Z."/>
        </authorList>
    </citation>
    <scope>NUCLEOTIDE SEQUENCE</scope>
    <source>
        <strain evidence="2">MSA67</strain>
    </source>
</reference>
<evidence type="ECO:0000256" key="1">
    <source>
        <dbReference type="ARBA" id="ARBA00022649"/>
    </source>
</evidence>
<gene>
    <name evidence="2" type="ORF">JEQ47_19300</name>
</gene>
<accession>A0A934IUB0</accession>
<dbReference type="Gene3D" id="3.30.2310.20">
    <property type="entry name" value="RelE-like"/>
    <property type="match status" value="1"/>
</dbReference>
<keyword evidence="3" id="KW-1185">Reference proteome</keyword>
<evidence type="ECO:0000313" key="3">
    <source>
        <dbReference type="Proteomes" id="UP000602124"/>
    </source>
</evidence>
<proteinExistence type="predicted"/>
<dbReference type="InterPro" id="IPR007712">
    <property type="entry name" value="RelE/ParE_toxin"/>
</dbReference>
<dbReference type="AlphaFoldDB" id="A0A934IUB0"/>
<sequence length="94" mass="10970">MWVLTADARDDLDRISLWGLERFGLNQAEKYDLRLADTFDALAANPRMAPERLNFGRSVRLMTCEANHILYVIDGDDIIILRVLHHLQDWFDLL</sequence>
<name>A0A934IUB0_9HYPH</name>
<keyword evidence="1" id="KW-1277">Toxin-antitoxin system</keyword>